<reference evidence="1" key="2">
    <citation type="submission" date="2023-03" db="EMBL/GenBank/DDBJ databases">
        <authorList>
            <person name="Inwood S.N."/>
            <person name="Skelly J.G."/>
            <person name="Guhlin J."/>
            <person name="Harrop T.W.R."/>
            <person name="Goldson S.G."/>
            <person name="Dearden P.K."/>
        </authorList>
    </citation>
    <scope>NUCLEOTIDE SEQUENCE</scope>
    <source>
        <strain evidence="1">Irish</strain>
        <tissue evidence="1">Whole body</tissue>
    </source>
</reference>
<sequence length="325" mass="37439">MDIRTSTPFVVPKIRTYRENDYAKNDKPVNDEWYNALNAPNKFDFNHEISDQHESYFDNETDDTKSLAYGPLVSRIANDTESIVRCLKNCSISGIDELSIEDSTLKVAGASIDNTLTNDTVANIKTPDNTAFKNESMERRKSTVVKPFSFEIREKLKSEHKLERLQYYQKLNNEQLNASGFELKSAALHQNVNNIPHAQTKKQVGKTNIEQAQKNKIQPWKRKPFQVKLAKLPLTIPISPKLSTAERARSRKLTEEKLMEKERLEIERKKKILAAQNQRGKVGNAAYRKHTDFKTVPHHINPSAIPKRPACDPMFPQITKRRRRI</sequence>
<gene>
    <name evidence="1" type="ORF">PV328_010610</name>
</gene>
<name>A0AA39KQN3_9HYME</name>
<proteinExistence type="predicted"/>
<organism evidence="1 2">
    <name type="scientific">Microctonus aethiopoides</name>
    <dbReference type="NCBI Taxonomy" id="144406"/>
    <lineage>
        <taxon>Eukaryota</taxon>
        <taxon>Metazoa</taxon>
        <taxon>Ecdysozoa</taxon>
        <taxon>Arthropoda</taxon>
        <taxon>Hexapoda</taxon>
        <taxon>Insecta</taxon>
        <taxon>Pterygota</taxon>
        <taxon>Neoptera</taxon>
        <taxon>Endopterygota</taxon>
        <taxon>Hymenoptera</taxon>
        <taxon>Apocrita</taxon>
        <taxon>Ichneumonoidea</taxon>
        <taxon>Braconidae</taxon>
        <taxon>Euphorinae</taxon>
        <taxon>Microctonus</taxon>
    </lineage>
</organism>
<dbReference type="EMBL" id="JAQQBS010000004">
    <property type="protein sequence ID" value="KAK0169991.1"/>
    <property type="molecule type" value="Genomic_DNA"/>
</dbReference>
<dbReference type="AlphaFoldDB" id="A0AA39KQN3"/>
<accession>A0AA39KQN3</accession>
<reference evidence="1" key="1">
    <citation type="journal article" date="2023" name="bioRxiv">
        <title>Scaffold-level genome assemblies of two parasitoid biocontrol wasps reveal the parthenogenesis mechanism and an associated novel virus.</title>
        <authorList>
            <person name="Inwood S."/>
            <person name="Skelly J."/>
            <person name="Guhlin J."/>
            <person name="Harrop T."/>
            <person name="Goldson S."/>
            <person name="Dearden P."/>
        </authorList>
    </citation>
    <scope>NUCLEOTIDE SEQUENCE</scope>
    <source>
        <strain evidence="1">Irish</strain>
        <tissue evidence="1">Whole body</tissue>
    </source>
</reference>
<dbReference type="Proteomes" id="UP001168990">
    <property type="component" value="Unassembled WGS sequence"/>
</dbReference>
<comment type="caution">
    <text evidence="1">The sequence shown here is derived from an EMBL/GenBank/DDBJ whole genome shotgun (WGS) entry which is preliminary data.</text>
</comment>
<evidence type="ECO:0008006" key="3">
    <source>
        <dbReference type="Google" id="ProtNLM"/>
    </source>
</evidence>
<evidence type="ECO:0000313" key="1">
    <source>
        <dbReference type="EMBL" id="KAK0169991.1"/>
    </source>
</evidence>
<keyword evidence="2" id="KW-1185">Reference proteome</keyword>
<protein>
    <recommendedName>
        <fullName evidence="3">TPX2 C-terminal domain-containing protein</fullName>
    </recommendedName>
</protein>
<evidence type="ECO:0000313" key="2">
    <source>
        <dbReference type="Proteomes" id="UP001168990"/>
    </source>
</evidence>